<proteinExistence type="predicted"/>
<evidence type="ECO:0008006" key="4">
    <source>
        <dbReference type="Google" id="ProtNLM"/>
    </source>
</evidence>
<name>A0A2S3W843_PSEPU</name>
<organism evidence="2 3">
    <name type="scientific">Pseudomonas putida</name>
    <name type="common">Arthrobacter siderocapsulatus</name>
    <dbReference type="NCBI Taxonomy" id="303"/>
    <lineage>
        <taxon>Bacteria</taxon>
        <taxon>Pseudomonadati</taxon>
        <taxon>Pseudomonadota</taxon>
        <taxon>Gammaproteobacteria</taxon>
        <taxon>Pseudomonadales</taxon>
        <taxon>Pseudomonadaceae</taxon>
        <taxon>Pseudomonas</taxon>
    </lineage>
</organism>
<accession>A0A2S3W843</accession>
<dbReference type="AlphaFoldDB" id="A0A2S3W843"/>
<dbReference type="InterPro" id="IPR017030">
    <property type="entry name" value="Vir_effector_SfrC"/>
</dbReference>
<dbReference type="Pfam" id="PF10139">
    <property type="entry name" value="Virul_Fac"/>
    <property type="match status" value="1"/>
</dbReference>
<dbReference type="Proteomes" id="UP000237194">
    <property type="component" value="Unassembled WGS sequence"/>
</dbReference>
<dbReference type="EMBL" id="MIND01000018">
    <property type="protein sequence ID" value="POF86818.1"/>
    <property type="molecule type" value="Genomic_DNA"/>
</dbReference>
<reference evidence="2 3" key="2">
    <citation type="submission" date="2018-03" db="EMBL/GenBank/DDBJ databases">
        <title>Draft genome of Pseudomonas putida strain KT-27.</title>
        <authorList>
            <person name="Yoshizawa S."/>
            <person name="Khan N.H."/>
            <person name="Nishimura M."/>
            <person name="Chiura H.X."/>
            <person name="Ogura Y."/>
            <person name="Hayashi T."/>
            <person name="Kogure K."/>
        </authorList>
    </citation>
    <scope>NUCLEOTIDE SEQUENCE [LARGE SCALE GENOMIC DNA]</scope>
    <source>
        <strain evidence="2 3">KT-27</strain>
    </source>
</reference>
<comment type="caution">
    <text evidence="2">The sequence shown here is derived from an EMBL/GenBank/DDBJ whole genome shotgun (WGS) entry which is preliminary data.</text>
</comment>
<feature type="coiled-coil region" evidence="1">
    <location>
        <begin position="36"/>
        <end position="63"/>
    </location>
</feature>
<evidence type="ECO:0000313" key="2">
    <source>
        <dbReference type="EMBL" id="POF86818.1"/>
    </source>
</evidence>
<evidence type="ECO:0000313" key="3">
    <source>
        <dbReference type="Proteomes" id="UP000237194"/>
    </source>
</evidence>
<evidence type="ECO:0000256" key="1">
    <source>
        <dbReference type="SAM" id="Coils"/>
    </source>
</evidence>
<keyword evidence="1" id="KW-0175">Coiled coil</keyword>
<sequence>MSDLTPKQQQLMNAWGAVHEGAGQALSWIDQVRGNAASVEAEADGLSLRLRQARNRAKDLRKAASTPMVIGFFGLSQAGKSYLISALAADQRGRLETDFGGKTLDFIEHINPTGLGKEATGLVTRFSRLAKPSPDANYPVELKLFSEVEVAKILANAWFEDFDQEKLDYSFTDDSLQALLKGFEGREQEQLHPGVNGDDVVALWDYLKGNYEKSVRKLDDHYWPRAIKLAPHLSYRQRAKLFSVLWGEQPALTEVYELLVGGLHKLGFPDTVYAPLSVLVKDDNGSYTPTNSIMNVDILGRLGTSRDLPVSVLPLHGDKVQSSVGLTVAQLAALTAEMTFRLINSPKDPVVEAVDLLDFPGYRTRQKLLRLEDAASPDAVEEVNPASSLILRGKVAYLFERYTDAQQMNGLVLCTSSFKQSEVVSVGPVLTRWIHKTQGATPKERGQRTPGLIWALTMLDGFIGNTLGLSEGQLPEGCENMMKLTMIERFGAQEWMKEWADRPFNNTYLVRKPRLDTAFIERDSGSGEETHFNERHELRLQQLQQCFVQSPSVQRHIKDPADAWQAMLALNDGGISRFSASFQGISDIDFKLTRIDEQLRKCRADLLEHGLHAWREEDFEQLLNKKREKTQYLVENLGADPDAICELINALQLPDEELRELYLGGVYDINGIDGDAEPEPEGAAKAPANKAPAINFGSLFASPAAAPSAPAAPAKPLAQRLNSEQRFARAALKAWIRHMRELGTQTLRLNSMRISRELADALTEELISAVRRPDFLAQLDQAVTRRIIGGARRDQLVQRQVMNVQLLMRDFLSWFGLLAQPLGQRPSSLLGDRHPVFSFYQNVALGELPELPAQPSHQEQGFHVDWLSGLAWLTQENAKNGADPEITTEQRRQLAVLLNTFEAS</sequence>
<dbReference type="RefSeq" id="WP_103435358.1">
    <property type="nucleotide sequence ID" value="NZ_MIND01000018.1"/>
</dbReference>
<dbReference type="PIRSF" id="PIRSF034586">
    <property type="entry name" value="Vir_effector_SfrC"/>
    <property type="match status" value="1"/>
</dbReference>
<protein>
    <recommendedName>
        <fullName evidence="4">HopL1 protein</fullName>
    </recommendedName>
</protein>
<gene>
    <name evidence="2" type="ORF">BGP80_02235</name>
</gene>
<reference evidence="2 3" key="1">
    <citation type="submission" date="2016-08" db="EMBL/GenBank/DDBJ databases">
        <authorList>
            <person name="Seilhamer J.J."/>
        </authorList>
    </citation>
    <scope>NUCLEOTIDE SEQUENCE [LARGE SCALE GENOMIC DNA]</scope>
    <source>
        <strain evidence="2 3">KT-27</strain>
    </source>
</reference>